<evidence type="ECO:0000256" key="9">
    <source>
        <dbReference type="SAM" id="MobiDB-lite"/>
    </source>
</evidence>
<evidence type="ECO:0000313" key="11">
    <source>
        <dbReference type="EMBL" id="KAG6411804.1"/>
    </source>
</evidence>
<keyword evidence="4" id="KW-0653">Protein transport</keyword>
<keyword evidence="5" id="KW-1133">Transmembrane helix</keyword>
<evidence type="ECO:0000256" key="7">
    <source>
        <dbReference type="ARBA" id="ARBA00023136"/>
    </source>
</evidence>
<dbReference type="GO" id="GO:0015031">
    <property type="term" value="P:protein transport"/>
    <property type="evidence" value="ECO:0007669"/>
    <property type="project" value="UniProtKB-KW"/>
</dbReference>
<evidence type="ECO:0000256" key="2">
    <source>
        <dbReference type="ARBA" id="ARBA00022448"/>
    </source>
</evidence>
<keyword evidence="7" id="KW-0472">Membrane</keyword>
<keyword evidence="12" id="KW-1185">Reference proteome</keyword>
<feature type="domain" description="Syntaxin 6/10/61 N-terminal" evidence="10">
    <location>
        <begin position="13"/>
        <end position="86"/>
    </location>
</feature>
<evidence type="ECO:0000256" key="8">
    <source>
        <dbReference type="ARBA" id="ARBA00037801"/>
    </source>
</evidence>
<dbReference type="EMBL" id="PNBA02000010">
    <property type="protein sequence ID" value="KAG6411804.1"/>
    <property type="molecule type" value="Genomic_DNA"/>
</dbReference>
<gene>
    <name evidence="11" type="ORF">SASPL_129888</name>
</gene>
<organism evidence="11">
    <name type="scientific">Salvia splendens</name>
    <name type="common">Scarlet sage</name>
    <dbReference type="NCBI Taxonomy" id="180675"/>
    <lineage>
        <taxon>Eukaryota</taxon>
        <taxon>Viridiplantae</taxon>
        <taxon>Streptophyta</taxon>
        <taxon>Embryophyta</taxon>
        <taxon>Tracheophyta</taxon>
        <taxon>Spermatophyta</taxon>
        <taxon>Magnoliopsida</taxon>
        <taxon>eudicotyledons</taxon>
        <taxon>Gunneridae</taxon>
        <taxon>Pentapetalae</taxon>
        <taxon>asterids</taxon>
        <taxon>lamiids</taxon>
        <taxon>Lamiales</taxon>
        <taxon>Lamiaceae</taxon>
        <taxon>Nepetoideae</taxon>
        <taxon>Mentheae</taxon>
        <taxon>Salviinae</taxon>
        <taxon>Salvia</taxon>
        <taxon>Salvia subgen. Calosphace</taxon>
        <taxon>core Calosphace</taxon>
    </lineage>
</organism>
<dbReference type="Pfam" id="PF09177">
    <property type="entry name" value="STX6_10_61_N"/>
    <property type="match status" value="1"/>
</dbReference>
<feature type="region of interest" description="Disordered" evidence="9">
    <location>
        <begin position="131"/>
        <end position="164"/>
    </location>
</feature>
<keyword evidence="2" id="KW-0813">Transport</keyword>
<comment type="caution">
    <text evidence="11">The sequence shown here is derived from an EMBL/GenBank/DDBJ whole genome shotgun (WGS) entry which is preliminary data.</text>
</comment>
<keyword evidence="3" id="KW-0812">Transmembrane</keyword>
<evidence type="ECO:0000259" key="10">
    <source>
        <dbReference type="Pfam" id="PF09177"/>
    </source>
</evidence>
<dbReference type="InterPro" id="IPR015260">
    <property type="entry name" value="Syntaxin-6/10/61_N"/>
</dbReference>
<dbReference type="PANTHER" id="PTHR34949">
    <property type="entry name" value="OS05G0443700 PROTEIN"/>
    <property type="match status" value="1"/>
</dbReference>
<reference evidence="11" key="2">
    <citation type="submission" date="2020-08" db="EMBL/GenBank/DDBJ databases">
        <title>Plant Genome Project.</title>
        <authorList>
            <person name="Zhang R.-G."/>
        </authorList>
    </citation>
    <scope>NUCLEOTIDE SEQUENCE</scope>
    <source>
        <strain evidence="11">Huo1</strain>
        <tissue evidence="11">Leaf</tissue>
    </source>
</reference>
<name>A0A8X8XFU4_SALSN</name>
<keyword evidence="6" id="KW-0333">Golgi apparatus</keyword>
<evidence type="ECO:0000256" key="6">
    <source>
        <dbReference type="ARBA" id="ARBA00023034"/>
    </source>
</evidence>
<dbReference type="PANTHER" id="PTHR34949:SF3">
    <property type="entry name" value="OS08G0244100 PROTEIN"/>
    <property type="match status" value="1"/>
</dbReference>
<comment type="subcellular location">
    <subcellularLocation>
        <location evidence="8">Golgi apparatus</location>
        <location evidence="8">trans-Golgi network membrane</location>
        <topology evidence="8">Single-pass type IV membrane protein</topology>
    </subcellularLocation>
</comment>
<dbReference type="InterPro" id="IPR010989">
    <property type="entry name" value="SNARE"/>
</dbReference>
<sequence>MLVANSFDLWQKDTFFSAAEEVQQSADIMESSYRTWLRARTEGCQQEDLDELSRELQMALSTAKWQLEEFEKAVCMSHRSHRDDITVREGKKELHWVDLDEEECDDLALFLSGSTGTSKRNVNEAIGTSLPNKKISGKENSNLGSEVSSTIESSGEGRSPQKANEDAISISFYADGNASNRRTWSPSHKGALEIVIDKDDTQNNADIEATPKEKCTKPFFWNSRGEDHAVVKGGVLSPPQLNVINWINQVSLCDNSTLERMSQKSETTTDGAIVSSQFPTFNACFTADNFFSSAVFGVFDLNCLDQEAQ</sequence>
<evidence type="ECO:0000256" key="5">
    <source>
        <dbReference type="ARBA" id="ARBA00022989"/>
    </source>
</evidence>
<dbReference type="AlphaFoldDB" id="A0A8X8XFU4"/>
<evidence type="ECO:0000256" key="3">
    <source>
        <dbReference type="ARBA" id="ARBA00022692"/>
    </source>
</evidence>
<evidence type="ECO:0000313" key="12">
    <source>
        <dbReference type="Proteomes" id="UP000298416"/>
    </source>
</evidence>
<dbReference type="Proteomes" id="UP000298416">
    <property type="component" value="Unassembled WGS sequence"/>
</dbReference>
<dbReference type="GO" id="GO:0048193">
    <property type="term" value="P:Golgi vesicle transport"/>
    <property type="evidence" value="ECO:0007669"/>
    <property type="project" value="InterPro"/>
</dbReference>
<reference evidence="11" key="1">
    <citation type="submission" date="2018-01" db="EMBL/GenBank/DDBJ databases">
        <authorList>
            <person name="Mao J.F."/>
        </authorList>
    </citation>
    <scope>NUCLEOTIDE SEQUENCE</scope>
    <source>
        <strain evidence="11">Huo1</strain>
        <tissue evidence="11">Leaf</tissue>
    </source>
</reference>
<dbReference type="GO" id="GO:0016020">
    <property type="term" value="C:membrane"/>
    <property type="evidence" value="ECO:0007669"/>
    <property type="project" value="InterPro"/>
</dbReference>
<evidence type="ECO:0000256" key="1">
    <source>
        <dbReference type="ARBA" id="ARBA00009063"/>
    </source>
</evidence>
<feature type="compositionally biased region" description="Polar residues" evidence="9">
    <location>
        <begin position="138"/>
        <end position="153"/>
    </location>
</feature>
<accession>A0A8X8XFU4</accession>
<comment type="similarity">
    <text evidence="1">Belongs to the syntaxin family.</text>
</comment>
<proteinExistence type="inferred from homology"/>
<protein>
    <recommendedName>
        <fullName evidence="10">Syntaxin 6/10/61 N-terminal domain-containing protein</fullName>
    </recommendedName>
</protein>
<dbReference type="FunFam" id="1.20.58.90:FF:000004">
    <property type="entry name" value="Syntaxin 10"/>
    <property type="match status" value="1"/>
</dbReference>
<dbReference type="GO" id="GO:0005794">
    <property type="term" value="C:Golgi apparatus"/>
    <property type="evidence" value="ECO:0007669"/>
    <property type="project" value="UniProtKB-SubCell"/>
</dbReference>
<dbReference type="Gene3D" id="1.20.58.90">
    <property type="match status" value="1"/>
</dbReference>
<dbReference type="CDD" id="cd21442">
    <property type="entry name" value="SNARE_NTD_STX6-like"/>
    <property type="match status" value="1"/>
</dbReference>
<evidence type="ECO:0000256" key="4">
    <source>
        <dbReference type="ARBA" id="ARBA00022927"/>
    </source>
</evidence>
<dbReference type="SUPFAM" id="SSF47661">
    <property type="entry name" value="t-snare proteins"/>
    <property type="match status" value="1"/>
</dbReference>